<feature type="transmembrane region" description="Helical" evidence="7">
    <location>
        <begin position="353"/>
        <end position="374"/>
    </location>
</feature>
<dbReference type="GO" id="GO:0015297">
    <property type="term" value="F:antiporter activity"/>
    <property type="evidence" value="ECO:0007669"/>
    <property type="project" value="InterPro"/>
</dbReference>
<feature type="transmembrane region" description="Helical" evidence="7">
    <location>
        <begin position="310"/>
        <end position="333"/>
    </location>
</feature>
<dbReference type="InterPro" id="IPR051327">
    <property type="entry name" value="MATE_MepA_subfamily"/>
</dbReference>
<evidence type="ECO:0000256" key="1">
    <source>
        <dbReference type="ARBA" id="ARBA00004651"/>
    </source>
</evidence>
<evidence type="ECO:0000256" key="4">
    <source>
        <dbReference type="ARBA" id="ARBA00022692"/>
    </source>
</evidence>
<organism evidence="8 9">
    <name type="scientific">Candidatus Choladousia intestinavium</name>
    <dbReference type="NCBI Taxonomy" id="2840727"/>
    <lineage>
        <taxon>Bacteria</taxon>
        <taxon>Bacillati</taxon>
        <taxon>Bacillota</taxon>
        <taxon>Clostridia</taxon>
        <taxon>Lachnospirales</taxon>
        <taxon>Lachnospiraceae</taxon>
        <taxon>Lachnospiraceae incertae sedis</taxon>
        <taxon>Candidatus Choladousia</taxon>
    </lineage>
</organism>
<feature type="transmembrane region" description="Helical" evidence="7">
    <location>
        <begin position="188"/>
        <end position="211"/>
    </location>
</feature>
<keyword evidence="5 7" id="KW-1133">Transmembrane helix</keyword>
<evidence type="ECO:0000256" key="5">
    <source>
        <dbReference type="ARBA" id="ARBA00022989"/>
    </source>
</evidence>
<evidence type="ECO:0000256" key="3">
    <source>
        <dbReference type="ARBA" id="ARBA00022475"/>
    </source>
</evidence>
<dbReference type="GO" id="GO:0005886">
    <property type="term" value="C:plasma membrane"/>
    <property type="evidence" value="ECO:0007669"/>
    <property type="project" value="UniProtKB-SubCell"/>
</dbReference>
<feature type="transmembrane region" description="Helical" evidence="7">
    <location>
        <begin position="386"/>
        <end position="406"/>
    </location>
</feature>
<dbReference type="EMBL" id="DVGK01000110">
    <property type="protein sequence ID" value="HIR14144.1"/>
    <property type="molecule type" value="Genomic_DNA"/>
</dbReference>
<evidence type="ECO:0000256" key="7">
    <source>
        <dbReference type="SAM" id="Phobius"/>
    </source>
</evidence>
<dbReference type="NCBIfam" id="TIGR00797">
    <property type="entry name" value="matE"/>
    <property type="match status" value="1"/>
</dbReference>
<gene>
    <name evidence="8" type="ORF">IAB31_09510</name>
</gene>
<accession>A0A9D1D9K6</accession>
<evidence type="ECO:0000313" key="8">
    <source>
        <dbReference type="EMBL" id="HIR14144.1"/>
    </source>
</evidence>
<feature type="transmembrane region" description="Helical" evidence="7">
    <location>
        <begin position="161"/>
        <end position="182"/>
    </location>
</feature>
<protein>
    <submittedName>
        <fullName evidence="8">MATE family efflux transporter</fullName>
    </submittedName>
</protein>
<dbReference type="Pfam" id="PF01554">
    <property type="entry name" value="MatE"/>
    <property type="match status" value="2"/>
</dbReference>
<name>A0A9D1D9K6_9FIRM</name>
<dbReference type="InterPro" id="IPR048279">
    <property type="entry name" value="MdtK-like"/>
</dbReference>
<feature type="transmembrane region" description="Helical" evidence="7">
    <location>
        <begin position="266"/>
        <end position="290"/>
    </location>
</feature>
<dbReference type="GO" id="GO:0042910">
    <property type="term" value="F:xenobiotic transmembrane transporter activity"/>
    <property type="evidence" value="ECO:0007669"/>
    <property type="project" value="InterPro"/>
</dbReference>
<sequence>MDLLKGDLKRLYHKFLLPSFASALMISIYSFVDTIAVGQYAGPAGTAAIAVVTPLYGIFTFLAILCGVGGAVLLGKSRGEGNYEKGNSYFTASLILISIFTLIAWVIFLTFSDPILRFFGADDALMPEVRSYAKWLIWFLPVFLLPTSLGAFLRNDGAPRLAMAAVICGGCVNVFGDWFLVFPMNMGLSGAALATLIGNGVQALIMLSYFFCPSCQLRLVLPSNLLKAFRKILSVGIGASVIDFATVFLIILINNQIMRYGNATDLAVYGVAATIAALFQAMFCGVGQAIQPIVSANFGAGQHGRCREVWQMSFATALLLGVIFVLTCMLFPTQIVQIFMAVNPDVLAAAPRILRLYCLLFIFQGITVLSTYYLQSIMQNRQSMIVALLRSAVLSGGLLFLLPLLFGITGVWIALPISECITAAAGLIFVRSNHQNLSDASRPSSQAST</sequence>
<evidence type="ECO:0000256" key="6">
    <source>
        <dbReference type="ARBA" id="ARBA00023136"/>
    </source>
</evidence>
<feature type="transmembrane region" description="Helical" evidence="7">
    <location>
        <begin position="44"/>
        <end position="74"/>
    </location>
</feature>
<dbReference type="PANTHER" id="PTHR43823">
    <property type="entry name" value="SPORULATION PROTEIN YKVU"/>
    <property type="match status" value="1"/>
</dbReference>
<keyword evidence="4 7" id="KW-0812">Transmembrane</keyword>
<dbReference type="AlphaFoldDB" id="A0A9D1D9K6"/>
<evidence type="ECO:0000313" key="9">
    <source>
        <dbReference type="Proteomes" id="UP000886757"/>
    </source>
</evidence>
<proteinExistence type="predicted"/>
<reference evidence="8" key="1">
    <citation type="submission" date="2020-10" db="EMBL/GenBank/DDBJ databases">
        <authorList>
            <person name="Gilroy R."/>
        </authorList>
    </citation>
    <scope>NUCLEOTIDE SEQUENCE</scope>
    <source>
        <strain evidence="8">ChiSjej4B22-8148</strain>
    </source>
</reference>
<keyword evidence="6 7" id="KW-0472">Membrane</keyword>
<dbReference type="Proteomes" id="UP000886757">
    <property type="component" value="Unassembled WGS sequence"/>
</dbReference>
<dbReference type="PIRSF" id="PIRSF006603">
    <property type="entry name" value="DinF"/>
    <property type="match status" value="1"/>
</dbReference>
<comment type="subcellular location">
    <subcellularLocation>
        <location evidence="1">Cell membrane</location>
        <topology evidence="1">Multi-pass membrane protein</topology>
    </subcellularLocation>
</comment>
<feature type="transmembrane region" description="Helical" evidence="7">
    <location>
        <begin position="12"/>
        <end position="32"/>
    </location>
</feature>
<feature type="transmembrane region" description="Helical" evidence="7">
    <location>
        <begin position="232"/>
        <end position="254"/>
    </location>
</feature>
<comment type="caution">
    <text evidence="8">The sequence shown here is derived from an EMBL/GenBank/DDBJ whole genome shotgun (WGS) entry which is preliminary data.</text>
</comment>
<keyword evidence="2" id="KW-0813">Transport</keyword>
<feature type="transmembrane region" description="Helical" evidence="7">
    <location>
        <begin position="86"/>
        <end position="108"/>
    </location>
</feature>
<reference evidence="8" key="2">
    <citation type="journal article" date="2021" name="PeerJ">
        <title>Extensive microbial diversity within the chicken gut microbiome revealed by metagenomics and culture.</title>
        <authorList>
            <person name="Gilroy R."/>
            <person name="Ravi A."/>
            <person name="Getino M."/>
            <person name="Pursley I."/>
            <person name="Horton D.L."/>
            <person name="Alikhan N.F."/>
            <person name="Baker D."/>
            <person name="Gharbi K."/>
            <person name="Hall N."/>
            <person name="Watson M."/>
            <person name="Adriaenssens E.M."/>
            <person name="Foster-Nyarko E."/>
            <person name="Jarju S."/>
            <person name="Secka A."/>
            <person name="Antonio M."/>
            <person name="Oren A."/>
            <person name="Chaudhuri R.R."/>
            <person name="La Ragione R."/>
            <person name="Hildebrand F."/>
            <person name="Pallen M.J."/>
        </authorList>
    </citation>
    <scope>NUCLEOTIDE SEQUENCE</scope>
    <source>
        <strain evidence="8">ChiSjej4B22-8148</strain>
    </source>
</reference>
<dbReference type="InterPro" id="IPR002528">
    <property type="entry name" value="MATE_fam"/>
</dbReference>
<evidence type="ECO:0000256" key="2">
    <source>
        <dbReference type="ARBA" id="ARBA00022448"/>
    </source>
</evidence>
<dbReference type="PANTHER" id="PTHR43823:SF3">
    <property type="entry name" value="MULTIDRUG EXPORT PROTEIN MEPA"/>
    <property type="match status" value="1"/>
</dbReference>
<feature type="transmembrane region" description="Helical" evidence="7">
    <location>
        <begin position="135"/>
        <end position="154"/>
    </location>
</feature>
<keyword evidence="3" id="KW-1003">Cell membrane</keyword>